<proteinExistence type="predicted"/>
<evidence type="ECO:0000256" key="3">
    <source>
        <dbReference type="ARBA" id="ARBA00022884"/>
    </source>
</evidence>
<evidence type="ECO:0000256" key="1">
    <source>
        <dbReference type="ARBA" id="ARBA00022555"/>
    </source>
</evidence>
<evidence type="ECO:0000256" key="5">
    <source>
        <dbReference type="PROSITE-ProRule" id="PRU00182"/>
    </source>
</evidence>
<reference evidence="7" key="1">
    <citation type="journal article" date="2020" name="mSystems">
        <title>Genome- and Community-Level Interaction Insights into Carbon Utilization and Element Cycling Functions of Hydrothermarchaeota in Hydrothermal Sediment.</title>
        <authorList>
            <person name="Zhou Z."/>
            <person name="Liu Y."/>
            <person name="Xu W."/>
            <person name="Pan J."/>
            <person name="Luo Z.H."/>
            <person name="Li M."/>
        </authorList>
    </citation>
    <scope>NUCLEOTIDE SEQUENCE [LARGE SCALE GENOMIC DNA]</scope>
    <source>
        <strain evidence="7">SpSt-961</strain>
    </source>
</reference>
<feature type="domain" description="RNA-binding S4" evidence="6">
    <location>
        <begin position="1"/>
        <end position="69"/>
    </location>
</feature>
<evidence type="ECO:0000256" key="2">
    <source>
        <dbReference type="ARBA" id="ARBA00022730"/>
    </source>
</evidence>
<dbReference type="PIRSF" id="PIRSF038881">
    <property type="entry name" value="RNAbp_HP1423"/>
    <property type="match status" value="1"/>
</dbReference>
<evidence type="ECO:0000259" key="6">
    <source>
        <dbReference type="SMART" id="SM00363"/>
    </source>
</evidence>
<dbReference type="InterPro" id="IPR002942">
    <property type="entry name" value="S4_RNA-bd"/>
</dbReference>
<dbReference type="AlphaFoldDB" id="A0A7V3RGR8"/>
<keyword evidence="1" id="KW-0820">tRNA-binding</keyword>
<name>A0A7V3RGR8_UNCW3</name>
<dbReference type="GO" id="GO:0006412">
    <property type="term" value="P:translation"/>
    <property type="evidence" value="ECO:0007669"/>
    <property type="project" value="UniProtKB-KW"/>
</dbReference>
<dbReference type="GO" id="GO:0019843">
    <property type="term" value="F:rRNA binding"/>
    <property type="evidence" value="ECO:0007669"/>
    <property type="project" value="UniProtKB-KW"/>
</dbReference>
<dbReference type="EMBL" id="DTOZ01000068">
    <property type="protein sequence ID" value="HGE77879.1"/>
    <property type="molecule type" value="Genomic_DNA"/>
</dbReference>
<evidence type="ECO:0000256" key="4">
    <source>
        <dbReference type="ARBA" id="ARBA00022917"/>
    </source>
</evidence>
<keyword evidence="4" id="KW-0648">Protein biosynthesis</keyword>
<keyword evidence="2" id="KW-0699">rRNA-binding</keyword>
<dbReference type="Pfam" id="PF01479">
    <property type="entry name" value="S4"/>
    <property type="match status" value="1"/>
</dbReference>
<dbReference type="GO" id="GO:0000049">
    <property type="term" value="F:tRNA binding"/>
    <property type="evidence" value="ECO:0007669"/>
    <property type="project" value="UniProtKB-KW"/>
</dbReference>
<comment type="caution">
    <text evidence="7">The sequence shown here is derived from an EMBL/GenBank/DDBJ whole genome shotgun (WGS) entry which is preliminary data.</text>
</comment>
<dbReference type="SMART" id="SM00363">
    <property type="entry name" value="S4"/>
    <property type="match status" value="1"/>
</dbReference>
<dbReference type="Gene3D" id="3.10.290.10">
    <property type="entry name" value="RNA-binding S4 domain"/>
    <property type="match status" value="1"/>
</dbReference>
<dbReference type="InterPro" id="IPR025490">
    <property type="entry name" value="RqcP"/>
</dbReference>
<dbReference type="CDD" id="cd00165">
    <property type="entry name" value="S4"/>
    <property type="match status" value="1"/>
</dbReference>
<dbReference type="SUPFAM" id="SSF55174">
    <property type="entry name" value="Alpha-L RNA-binding motif"/>
    <property type="match status" value="1"/>
</dbReference>
<protein>
    <submittedName>
        <fullName evidence="7">RNA-binding S4 domain-containing protein</fullName>
    </submittedName>
</protein>
<organism evidence="7">
    <name type="scientific">candidate division WOR-3 bacterium</name>
    <dbReference type="NCBI Taxonomy" id="2052148"/>
    <lineage>
        <taxon>Bacteria</taxon>
        <taxon>Bacteria division WOR-3</taxon>
    </lineage>
</organism>
<dbReference type="PROSITE" id="PS50889">
    <property type="entry name" value="S4"/>
    <property type="match status" value="1"/>
</dbReference>
<evidence type="ECO:0000313" key="7">
    <source>
        <dbReference type="EMBL" id="HGE77879.1"/>
    </source>
</evidence>
<sequence length="84" mass="9835">MRLDLFLKKTMIIKQRTKAKEFCEKELVRVNGKVAKPSCEIKIGDVIEIETIKGINKYKVLKIPEGNVKKSDTNQYYEIIYSPW</sequence>
<keyword evidence="3 5" id="KW-0694">RNA-binding</keyword>
<gene>
    <name evidence="7" type="ORF">ENX68_02615</name>
</gene>
<accession>A0A7V3RGR8</accession>
<dbReference type="InterPro" id="IPR036986">
    <property type="entry name" value="S4_RNA-bd_sf"/>
</dbReference>